<dbReference type="InterPro" id="IPR012340">
    <property type="entry name" value="NA-bd_OB-fold"/>
</dbReference>
<proteinExistence type="predicted"/>
<evidence type="ECO:0000313" key="2">
    <source>
        <dbReference type="Proteomes" id="UP000289738"/>
    </source>
</evidence>
<accession>A0A445ER35</accession>
<organism evidence="1 2">
    <name type="scientific">Arachis hypogaea</name>
    <name type="common">Peanut</name>
    <dbReference type="NCBI Taxonomy" id="3818"/>
    <lineage>
        <taxon>Eukaryota</taxon>
        <taxon>Viridiplantae</taxon>
        <taxon>Streptophyta</taxon>
        <taxon>Embryophyta</taxon>
        <taxon>Tracheophyta</taxon>
        <taxon>Spermatophyta</taxon>
        <taxon>Magnoliopsida</taxon>
        <taxon>eudicotyledons</taxon>
        <taxon>Gunneridae</taxon>
        <taxon>Pentapetalae</taxon>
        <taxon>rosids</taxon>
        <taxon>fabids</taxon>
        <taxon>Fabales</taxon>
        <taxon>Fabaceae</taxon>
        <taxon>Papilionoideae</taxon>
        <taxon>50 kb inversion clade</taxon>
        <taxon>dalbergioids sensu lato</taxon>
        <taxon>Dalbergieae</taxon>
        <taxon>Pterocarpus clade</taxon>
        <taxon>Arachis</taxon>
    </lineage>
</organism>
<reference evidence="1 2" key="1">
    <citation type="submission" date="2019-01" db="EMBL/GenBank/DDBJ databases">
        <title>Sequencing of cultivated peanut Arachis hypogaea provides insights into genome evolution and oil improvement.</title>
        <authorList>
            <person name="Chen X."/>
        </authorList>
    </citation>
    <scope>NUCLEOTIDE SEQUENCE [LARGE SCALE GENOMIC DNA]</scope>
    <source>
        <strain evidence="2">cv. Fuhuasheng</strain>
        <tissue evidence="1">Leaves</tissue>
    </source>
</reference>
<dbReference type="Proteomes" id="UP000289738">
    <property type="component" value="Chromosome A01"/>
</dbReference>
<evidence type="ECO:0000313" key="1">
    <source>
        <dbReference type="EMBL" id="RYR77929.1"/>
    </source>
</evidence>
<dbReference type="EMBL" id="SDMP01000001">
    <property type="protein sequence ID" value="RYR77929.1"/>
    <property type="molecule type" value="Genomic_DNA"/>
</dbReference>
<dbReference type="AlphaFoldDB" id="A0A445ER35"/>
<protein>
    <recommendedName>
        <fullName evidence="3">Replication factor A C-terminal domain-containing protein</fullName>
    </recommendedName>
</protein>
<dbReference type="Gene3D" id="2.40.50.140">
    <property type="entry name" value="Nucleic acid-binding proteins"/>
    <property type="match status" value="1"/>
</dbReference>
<gene>
    <name evidence="1" type="ORF">Ahy_A01g002634</name>
</gene>
<name>A0A445ER35_ARAHY</name>
<comment type="caution">
    <text evidence="1">The sequence shown here is derived from an EMBL/GenBank/DDBJ whole genome shotgun (WGS) entry which is preliminary data.</text>
</comment>
<evidence type="ECO:0008006" key="3">
    <source>
        <dbReference type="Google" id="ProtNLM"/>
    </source>
</evidence>
<sequence>MCILKKSRFRVKVLVEDSTGVSIFVLFDREASYLLNKTCAQLFEQHLKDVDSRPIFQEIVGKTMLFKVLSRPVRMEKFKRTYPMRRVCDDAVIVGMFELSSSDLSPEKMCFILSKAEFVPKGEGSFGEPSKVTKSPNLGLIPSNCFVLFAGLPQCTQKESSVVDLGADEDAKKKFVDAVMDKLNEVDNFENSCDEVDESEEEYVVGLNRGSLDAEKYVKPSLKRLRRSLRLQFVEADKSRGSGNDGSSRQGVN</sequence>
<keyword evidence="2" id="KW-1185">Reference proteome</keyword>